<evidence type="ECO:0000313" key="1">
    <source>
        <dbReference type="EMBL" id="MFC3031675.1"/>
    </source>
</evidence>
<evidence type="ECO:0000313" key="2">
    <source>
        <dbReference type="Proteomes" id="UP001595453"/>
    </source>
</evidence>
<dbReference type="EMBL" id="JBHRSD010000008">
    <property type="protein sequence ID" value="MFC3031675.1"/>
    <property type="molecule type" value="Genomic_DNA"/>
</dbReference>
<organism evidence="1 2">
    <name type="scientific">Pseudoalteromonas fenneropenaei</name>
    <dbReference type="NCBI Taxonomy" id="1737459"/>
    <lineage>
        <taxon>Bacteria</taxon>
        <taxon>Pseudomonadati</taxon>
        <taxon>Pseudomonadota</taxon>
        <taxon>Gammaproteobacteria</taxon>
        <taxon>Alteromonadales</taxon>
        <taxon>Pseudoalteromonadaceae</taxon>
        <taxon>Pseudoalteromonas</taxon>
    </lineage>
</organism>
<gene>
    <name evidence="1" type="ORF">ACFOEE_03980</name>
</gene>
<name>A0ABV7CGE7_9GAMM</name>
<accession>A0ABV7CGE7</accession>
<dbReference type="RefSeq" id="WP_377121154.1">
    <property type="nucleotide sequence ID" value="NZ_JBHRSD010000008.1"/>
</dbReference>
<keyword evidence="2" id="KW-1185">Reference proteome</keyword>
<protein>
    <submittedName>
        <fullName evidence="1">Uncharacterized protein</fullName>
    </submittedName>
</protein>
<reference evidence="2" key="1">
    <citation type="journal article" date="2019" name="Int. J. Syst. Evol. Microbiol.">
        <title>The Global Catalogue of Microorganisms (GCM) 10K type strain sequencing project: providing services to taxonomists for standard genome sequencing and annotation.</title>
        <authorList>
            <consortium name="The Broad Institute Genomics Platform"/>
            <consortium name="The Broad Institute Genome Sequencing Center for Infectious Disease"/>
            <person name="Wu L."/>
            <person name="Ma J."/>
        </authorList>
    </citation>
    <scope>NUCLEOTIDE SEQUENCE [LARGE SCALE GENOMIC DNA]</scope>
    <source>
        <strain evidence="2">KCTC 42730</strain>
    </source>
</reference>
<comment type="caution">
    <text evidence="1">The sequence shown here is derived from an EMBL/GenBank/DDBJ whole genome shotgun (WGS) entry which is preliminary data.</text>
</comment>
<proteinExistence type="predicted"/>
<sequence>MYTSDDIYIWFRDRLKSKLETISLSDFAIGWSTGLANKTKFYEQLFKEVGEFERKVVTYEQFRCDVTISDENGVPLVLIEMENAHSTASSEIEQLCCLNAPLKVLVISCAWHDSERERWLPIWQNIIRKHNSAFPTNSKFCIVVGEWGRGRPCDELLRYYMVTLSSQGNVVEDLVWQLQKTE</sequence>
<dbReference type="Proteomes" id="UP001595453">
    <property type="component" value="Unassembled WGS sequence"/>
</dbReference>